<dbReference type="Proteomes" id="UP000289220">
    <property type="component" value="Unassembled WGS sequence"/>
</dbReference>
<dbReference type="AlphaFoldDB" id="A0A7Z8Y1B0"/>
<name>A0A7Z8Y1B0_9CAUL</name>
<dbReference type="NCBIfam" id="TIGR01509">
    <property type="entry name" value="HAD-SF-IA-v3"/>
    <property type="match status" value="1"/>
</dbReference>
<dbReference type="SUPFAM" id="SSF56784">
    <property type="entry name" value="HAD-like"/>
    <property type="match status" value="1"/>
</dbReference>
<dbReference type="Pfam" id="PF00702">
    <property type="entry name" value="Hydrolase"/>
    <property type="match status" value="1"/>
</dbReference>
<dbReference type="InterPro" id="IPR023214">
    <property type="entry name" value="HAD_sf"/>
</dbReference>
<keyword evidence="2" id="KW-1185">Reference proteome</keyword>
<protein>
    <submittedName>
        <fullName evidence="1">Beta-phosphoglucomutase</fullName>
    </submittedName>
</protein>
<dbReference type="InterPro" id="IPR023198">
    <property type="entry name" value="PGP-like_dom2"/>
</dbReference>
<gene>
    <name evidence="1" type="primary">yvdM</name>
    <name evidence="1" type="ORF">BREV_BREV_00930</name>
</gene>
<dbReference type="SFLD" id="SFLDG01129">
    <property type="entry name" value="C1.5:_HAD__Beta-PGM__Phosphata"/>
    <property type="match status" value="1"/>
</dbReference>
<sequence>MHVILDGWRMKRKPYTNDRKSRIVGGSQRMLTAGIFDVDGVLLASPHERAWRDALGSFAERERFTTAMYQSQVAGKPRLDGARSALEALGVSKAERHAAIYAERKQARLETLIQTGAVAAFPDALRFVEAVAALGWPMAAASSSRNATDMMRPIILSTGQSLLDIFRVNVSGRDLKRGKPDPELFLIAAAELGVSPAQCFVAEDAPAGIQAARAGGMAALGVARLGDADQLWAAGSDLVVKTLDDVAVVDLALGRLKARTP</sequence>
<comment type="caution">
    <text evidence="1">The sequence shown here is derived from an EMBL/GenBank/DDBJ whole genome shotgun (WGS) entry which is preliminary data.</text>
</comment>
<dbReference type="SFLD" id="SFLDS00003">
    <property type="entry name" value="Haloacid_Dehalogenase"/>
    <property type="match status" value="1"/>
</dbReference>
<reference evidence="1 2" key="1">
    <citation type="submission" date="2018-11" db="EMBL/GenBank/DDBJ databases">
        <authorList>
            <person name="Peiro R."/>
            <person name="Begona"/>
            <person name="Cbmso G."/>
            <person name="Lopez M."/>
            <person name="Gonzalez S."/>
            <person name="Sacristan E."/>
            <person name="Castillo E."/>
        </authorList>
    </citation>
    <scope>NUCLEOTIDE SEQUENCE [LARGE SCALE GENOMIC DNA]</scope>
    <source>
        <strain evidence="1">Brev_genome</strain>
    </source>
</reference>
<dbReference type="Gene3D" id="3.40.50.1000">
    <property type="entry name" value="HAD superfamily/HAD-like"/>
    <property type="match status" value="1"/>
</dbReference>
<dbReference type="Gene3D" id="1.10.150.240">
    <property type="entry name" value="Putative phosphatase, domain 2"/>
    <property type="match status" value="1"/>
</dbReference>
<evidence type="ECO:0000313" key="1">
    <source>
        <dbReference type="EMBL" id="VDC48944.1"/>
    </source>
</evidence>
<dbReference type="InterPro" id="IPR036412">
    <property type="entry name" value="HAD-like_sf"/>
</dbReference>
<organism evidence="1 2">
    <name type="scientific">Brevundimonas mediterranea</name>
    <dbReference type="NCBI Taxonomy" id="74329"/>
    <lineage>
        <taxon>Bacteria</taxon>
        <taxon>Pseudomonadati</taxon>
        <taxon>Pseudomonadota</taxon>
        <taxon>Alphaproteobacteria</taxon>
        <taxon>Caulobacterales</taxon>
        <taxon>Caulobacteraceae</taxon>
        <taxon>Brevundimonas</taxon>
    </lineage>
</organism>
<evidence type="ECO:0000313" key="2">
    <source>
        <dbReference type="Proteomes" id="UP000289220"/>
    </source>
</evidence>
<dbReference type="InterPro" id="IPR051806">
    <property type="entry name" value="HAD-like_SPP"/>
</dbReference>
<dbReference type="PANTHER" id="PTHR43481">
    <property type="entry name" value="FRUCTOSE-1-PHOSPHATE PHOSPHATASE"/>
    <property type="match status" value="1"/>
</dbReference>
<dbReference type="PANTHER" id="PTHR43481:SF4">
    <property type="entry name" value="GLYCEROL-1-PHOSPHATE PHOSPHOHYDROLASE 1-RELATED"/>
    <property type="match status" value="1"/>
</dbReference>
<accession>A0A7Z8Y1B0</accession>
<proteinExistence type="predicted"/>
<dbReference type="GO" id="GO:0050308">
    <property type="term" value="F:sugar-phosphatase activity"/>
    <property type="evidence" value="ECO:0007669"/>
    <property type="project" value="TreeGrafter"/>
</dbReference>
<dbReference type="EMBL" id="UXHF01000012">
    <property type="protein sequence ID" value="VDC48944.1"/>
    <property type="molecule type" value="Genomic_DNA"/>
</dbReference>
<dbReference type="InterPro" id="IPR006439">
    <property type="entry name" value="HAD-SF_hydro_IA"/>
</dbReference>